<feature type="compositionally biased region" description="Gly residues" evidence="8">
    <location>
        <begin position="3751"/>
        <end position="3766"/>
    </location>
</feature>
<dbReference type="EC" id="3.4.19.12" evidence="3"/>
<dbReference type="GO" id="GO:0043687">
    <property type="term" value="P:post-translational protein modification"/>
    <property type="evidence" value="ECO:0007669"/>
    <property type="project" value="UniProtKB-ARBA"/>
</dbReference>
<dbReference type="Proteomes" id="UP001519460">
    <property type="component" value="Unassembled WGS sequence"/>
</dbReference>
<feature type="compositionally biased region" description="Polar residues" evidence="8">
    <location>
        <begin position="3671"/>
        <end position="3681"/>
    </location>
</feature>
<dbReference type="Gene3D" id="3.90.70.10">
    <property type="entry name" value="Cysteine proteinases"/>
    <property type="match status" value="1"/>
</dbReference>
<feature type="region of interest" description="Disordered" evidence="8">
    <location>
        <begin position="562"/>
        <end position="600"/>
    </location>
</feature>
<evidence type="ECO:0000313" key="11">
    <source>
        <dbReference type="Proteomes" id="UP001519460"/>
    </source>
</evidence>
<evidence type="ECO:0000256" key="8">
    <source>
        <dbReference type="SAM" id="MobiDB-lite"/>
    </source>
</evidence>
<comment type="similarity">
    <text evidence="2">Belongs to the peptidase C19 family.</text>
</comment>
<sequence>MCDLCADVLVLLENHDERVHAAGGLHLTKDEILSMVNYATQWPQRHCMCCFKDFKNFERFNNIVQVILTVAIRFIQTLPEDIGKERNKAPQPKPEEDEKSSADKTAQEQPKEEAGENNVKVPVLALSFQELSQHETSALNNYCEIADPESPLYLLRNVCFLCDSNGIQALRQCFEKATPETLSFNFAHILITLIANLRMWMNIPTVLQYIIPLRSAVIRYMCKLSDADLRLAGNRSMTDLMWAAVKEPLDTHFTFDREGLALAFKYFTCSTLTIRLTGIAQINNQINMYNETCNNESTVDPERFGDELAQWLLDNKIVEHIFGPNLHVEIIKQSQIILAFLAMEGRITNEHIDCIWAASQLKHCSKQVYDILIPLIKSLELQPNRHLLELVSSLDPSAHTESTLYLASALTKCVWNMSLNTHSHLHVAAVQQQLQPHVGSYTALKHDASEAAGLGKADKHEISTSDSEQEEDGVGRKRPVRGKGLKKKRVGGAGVVVEEGLEQESSGDEQCCAHHHHQGHHHELHEDSLGSDSSLGAHSDLSEDSTQDDHLAEMAKLPPKRKLHKHLPAHRGCAPNTQEAPVGAEKKGERPLKPDLAEGGKKLNESSELEVCGHCQDHSEVDLDTDDEELMKEAKLQLQKQQQGASPNLLQQAANIVMRHKMQAGEHHPGVKAGPMGVGVGTEAHGDSQDESEFNVSSDRLGTSGSDGSPSKLPLVQMANTMQDGSGTCLGCAGSPSHHGDAGPGCSKPGVETEEIYDCSSIIQHMQASRRGRMQMQRRSCSSDYAEDILSPDDGSCHSSRMSTKSEKNMADFEGEEALSEEELAQINAHTHFGAVSQHIGSMASLYHSHLPRSVIHHRPPQRELREKLSSVACADFTFDDVCKKGNTLLWDLVQDDTAHLLPEGLALEAEKALYSLVCFTDRCIKTKFIEACVNNLAKHKSVVMSLRLLPKLFNSFQNYRSGTDPHTVTMWAEAELKMMSHFFNDLVHFTENKKAGSMPPNSLYSYREGVQVRLTFLTCVFSSMGSPDTFRLNQEQVDCLWNCLATDPVSTDDCLSWFLNQAKSKDHHALGVETFRHIFLEKIPQLSPERMTMIGLNLFQHLSHLTRMSNASHHTQLTEDQMCGMDQLWRIALQADNKDVSMTATQFLNNYYINHGGGTLDREDMFVSRCMASLTSTLNKVKEDPACYLLRMQRGLVLLKNHLEMFRRRYAFHMRTWHLDGKGVVSHQAHMADKASTPLRILLQTTGMTEKTQLDMLSSDLVSELRAEVTRWWEVLQKQQQQQRQQLDAAHGHHGHGLLSPILGAMLGDGPIRMITLGQELTVDMDEKTLGELQFKDMQLVFVSVGASRQPKKLDGSLPSSCLPVPARERLPMILLLLEPHFDNLFTLLEKLSDMSAELQHLESQEQARLQAEARRLSRSVWELLMMLPTSRSHLQGFHRIVSDQEGESSGGDASSKIDWEKLLPPHSPHRLYYSLQIVESLAYGMQPRKKSLVRTGGGDALAFASESSEKGNNSQTSDWSSKFVSRGGLSHLLSIFMNGTLQPQEGDCWSQWNQECLAYLLRLITQFSVDRQDMESSQEETLEPQDSPHKKLRRPRSKQEKVLIPRLTQSTLNVLNVEAVLKILMQILYDAALPLDTNQLYLCSWGRAEVVRCALSLLVSLAYSCSEVQGLLAAAPNLTAWLKRLTLEAPEPYVRKEACMGLYRLCLGRTADNKHGHGFLLPIVSRLLSFISDALLFKPQKHSEVDGKEKEPFGPGCRDYFWLVCHLVEALGREEFSSQMDNSLDLDGLVRQLANQLATRPYHETRLGYEEDDGLCGLLNLCTAILKHNPPFKNSADGRRFLDEIFQCLFALPSPSKRYFPRCKSHASRTAGYDLLVELAKGSTENYYLLHSNMMRQHSKESHTPYPWDYWPHEDGRSKCGYVGLTNLGATCYMATCMQHLYMIPQARESVLQAKCSEHTKHEGTLVELQKMFAYLQESERKAYNPKSFCKTYMMDKQPLNTGEQKDMTEFFTDLITKMEEMSPEMKTKIKDLFGGVITNNVVSLDCPHVSRTFEEFYTVRCQVADMKDLFESLDEVTVKDMLEGDNMYTCSRCQKKVRAEKRACFRRLPRILCFNTMRYTFNMVTMMKEKVNTHFSFPLRLDMSPYMEQTLLGPDKLKDCETDDFGLESELLEEEDACYEYELTGVTVHTGTADGGHYYSFIRDRLHPTDSGQDKWFLFNDAEVKPFDQGQIAGECFGGEMTSKTYDSVTDKFMDFSFEKTNSAYMLFYERCSPSTKKGEESKLEEKRKFNFEMSKELAEWIWQDNMQFLQDKNLFEHSYFAFMWQVCGYIPTQLPKDDPSTVALKAAQLSTSFVLETLIHSKEKPTMLQWIELLTKQFNSCHAACEWFLDHMADDDWWPQQILIKCPNQMVRQMFQRLVIHVIGQLRNEHVDIYLQPIVAGEDGEIDISELGNRSCITRFVKKMITIIEHGVRPHSKYLTEYFAFLLEFAKIGEEECMFLININAIATMVSFYMGQKAQENYVEILSDEEEEEEVLSLAEEAYRPTSLEKMIALTALLVEKSRASEKQLHLSQRDYNAIIGGKGFPFLVNQIRDNINIRQTCNLIFSLTRWNDDLAMAIVNMVFAAIRKLSPEHSQPFFKLLSMLVEFVGGPPGMPPYTHFVLQRLWELTKIAPHPCLEWLTTQVTRNKLAAAWTLEQMGGWVEHYLIAHNNVRVRNAAAYLLIALVPSNQFRQTFRSGRTHKDLQMSPEAMVILHQIYEHLLSLLTRARMYVDPQVNGTTKLVLYFTVMNFCVLSKAEKLMFSEYFPDLWQLFQPKLLEPQIAMHHNKQALLMFWYTVCMDCPENIQLIVTNPHVCKNIAFNYILADHEDQDIMMFNRCMLPSYYGLLRLCCQQSRPFTRQLAQHQNIQWAFKNITPYPSQYTTAVEELYKMMRLMAARYPDSTEEELRAVNSFRRATICMYLHDLEARTHWQTLIAAFKILVEGMDERLLLICQNGLQTLSESFFTLHVMYHEATACHVTGEIIDLLTLLLQVLKTARECMDKKAQGCAELKTFILNWKERGEVVKKLLTLLNSYTPPEVRQICFDVLKQMVLTLQPEMIALLVPFLSQAHAAFQDNNVHSGPYFPRRGQKPMMSKSSIRPSRPQFQMFLHPGLLEAAKGVDDVYDTQVYNFFVSYHQLIDTVSRLAININSFSQPLINLGAMVAYEGVPIHSPYFAKLWNEVYHSDSADPDHSRVQMLCKSRPFINYCEAVLMDERMSLNNPHIYTFFTNFFPKVHEAVLQDQGRSFVDNLIASTAAEKAALENVRSEKELYSVLNRISGDVRAMLLLFSVQRSHIVSPVLQQSLRYILHICREHQHRRTATSPKADAGDDECARTDKAASSENTRADSVDSAMSEATGSKTGSGDGGSAQTVSDSESKVSQSCSTQPGDSRQESDHQSSQVDSTSKDAGASDTKLPASRGTSESVAASIDSTTEGRDKQDQSESKAEEDADIEVADVEPTKPDMGMQSSAEKSDVAVVDSSICPSVDVTEAEVMCVDVTEASESVEVCTTPSVAEAQAVEVEDLKGSGREEDHAGSKRQIGSVDGSAEAATEEPVKKRRRDTDEETADTAVSGSASPKQKAQPGKTEPGTGRGKDEEKPFTLQSDSSQKSGQLPEAVPGGLQDQGSVSDQPQTSGASPSQGSECSSSSSGAGSSGQSGSRASLSHSGNSNPDFGADEGGSSTLGPSTSAGRTERGASGDSEEGGGGPSGPGAGLGGRSNHGDIVDKVAKNIESLIALLEKSS</sequence>
<feature type="region of interest" description="Disordered" evidence="8">
    <location>
        <begin position="83"/>
        <end position="116"/>
    </location>
</feature>
<dbReference type="InterPro" id="IPR038765">
    <property type="entry name" value="Papain-like_cys_pep_sf"/>
</dbReference>
<organism evidence="10 11">
    <name type="scientific">Batillaria attramentaria</name>
    <dbReference type="NCBI Taxonomy" id="370345"/>
    <lineage>
        <taxon>Eukaryota</taxon>
        <taxon>Metazoa</taxon>
        <taxon>Spiralia</taxon>
        <taxon>Lophotrochozoa</taxon>
        <taxon>Mollusca</taxon>
        <taxon>Gastropoda</taxon>
        <taxon>Caenogastropoda</taxon>
        <taxon>Sorbeoconcha</taxon>
        <taxon>Cerithioidea</taxon>
        <taxon>Batillariidae</taxon>
        <taxon>Batillaria</taxon>
    </lineage>
</organism>
<dbReference type="InterPro" id="IPR001394">
    <property type="entry name" value="Peptidase_C19_UCH"/>
</dbReference>
<feature type="region of interest" description="Disordered" evidence="8">
    <location>
        <begin position="3550"/>
        <end position="3769"/>
    </location>
</feature>
<protein>
    <recommendedName>
        <fullName evidence="3">ubiquitinyl hydrolase 1</fullName>
        <ecNumber evidence="3">3.4.19.12</ecNumber>
    </recommendedName>
</protein>
<evidence type="ECO:0000256" key="1">
    <source>
        <dbReference type="ARBA" id="ARBA00000707"/>
    </source>
</evidence>
<gene>
    <name evidence="10" type="ORF">BaRGS_00025205</name>
</gene>
<dbReference type="InterPro" id="IPR050164">
    <property type="entry name" value="Peptidase_C19"/>
</dbReference>
<feature type="region of interest" description="Disordered" evidence="8">
    <location>
        <begin position="507"/>
        <end position="550"/>
    </location>
</feature>
<feature type="compositionally biased region" description="Polar residues" evidence="8">
    <location>
        <begin position="3417"/>
        <end position="3437"/>
    </location>
</feature>
<keyword evidence="11" id="KW-1185">Reference proteome</keyword>
<feature type="region of interest" description="Disordered" evidence="8">
    <location>
        <begin position="3363"/>
        <end position="3525"/>
    </location>
</feature>
<dbReference type="InterPro" id="IPR011989">
    <property type="entry name" value="ARM-like"/>
</dbReference>
<feature type="compositionally biased region" description="Polar residues" evidence="8">
    <location>
        <begin position="3727"/>
        <end position="3738"/>
    </location>
</feature>
<comment type="caution">
    <text evidence="10">The sequence shown here is derived from an EMBL/GenBank/DDBJ whole genome shotgun (WGS) entry which is preliminary data.</text>
</comment>
<feature type="domain" description="USP" evidence="9">
    <location>
        <begin position="1925"/>
        <end position="2275"/>
    </location>
</feature>
<keyword evidence="4" id="KW-0645">Protease</keyword>
<feature type="compositionally biased region" description="Low complexity" evidence="8">
    <location>
        <begin position="3682"/>
        <end position="3717"/>
    </location>
</feature>
<evidence type="ECO:0000256" key="5">
    <source>
        <dbReference type="ARBA" id="ARBA00022786"/>
    </source>
</evidence>
<dbReference type="SUPFAM" id="SSF48371">
    <property type="entry name" value="ARM repeat"/>
    <property type="match status" value="2"/>
</dbReference>
<evidence type="ECO:0000256" key="7">
    <source>
        <dbReference type="ARBA" id="ARBA00022807"/>
    </source>
</evidence>
<keyword evidence="6" id="KW-0378">Hydrolase</keyword>
<keyword evidence="7" id="KW-0788">Thiol protease</keyword>
<feature type="compositionally biased region" description="Polar residues" evidence="8">
    <location>
        <begin position="3617"/>
        <end position="3627"/>
    </location>
</feature>
<feature type="compositionally biased region" description="Polar residues" evidence="8">
    <location>
        <begin position="3467"/>
        <end position="3480"/>
    </location>
</feature>
<evidence type="ECO:0000256" key="2">
    <source>
        <dbReference type="ARBA" id="ARBA00009085"/>
    </source>
</evidence>
<dbReference type="InterPro" id="IPR021905">
    <property type="entry name" value="DUF3517"/>
</dbReference>
<dbReference type="GO" id="GO:0009966">
    <property type="term" value="P:regulation of signal transduction"/>
    <property type="evidence" value="ECO:0007669"/>
    <property type="project" value="UniProtKB-ARBA"/>
</dbReference>
<accession>A0ABD0K9B9</accession>
<dbReference type="PANTHER" id="PTHR24006:SF827">
    <property type="entry name" value="UBIQUITIN CARBOXYL-TERMINAL HYDROLASE 34"/>
    <property type="match status" value="1"/>
</dbReference>
<dbReference type="Pfam" id="PF00443">
    <property type="entry name" value="UCH"/>
    <property type="match status" value="1"/>
</dbReference>
<evidence type="ECO:0000259" key="9">
    <source>
        <dbReference type="PROSITE" id="PS50235"/>
    </source>
</evidence>
<dbReference type="EMBL" id="JACVVK020000225">
    <property type="protein sequence ID" value="KAK7483531.1"/>
    <property type="molecule type" value="Genomic_DNA"/>
</dbReference>
<feature type="compositionally biased region" description="Polar residues" evidence="8">
    <location>
        <begin position="3649"/>
        <end position="3659"/>
    </location>
</feature>
<feature type="compositionally biased region" description="Polar residues" evidence="8">
    <location>
        <begin position="694"/>
        <end position="709"/>
    </location>
</feature>
<evidence type="ECO:0000256" key="3">
    <source>
        <dbReference type="ARBA" id="ARBA00012759"/>
    </source>
</evidence>
<dbReference type="InterPro" id="IPR018200">
    <property type="entry name" value="USP_CS"/>
</dbReference>
<dbReference type="FunFam" id="3.90.70.10:FF:000014">
    <property type="entry name" value="Ubiquitin carboxyl-terminal hydrolase 34"/>
    <property type="match status" value="1"/>
</dbReference>
<evidence type="ECO:0000313" key="10">
    <source>
        <dbReference type="EMBL" id="KAK7483531.1"/>
    </source>
</evidence>
<evidence type="ECO:0000256" key="4">
    <source>
        <dbReference type="ARBA" id="ARBA00022670"/>
    </source>
</evidence>
<feature type="compositionally biased region" description="Basic and acidic residues" evidence="8">
    <location>
        <begin position="3481"/>
        <end position="3495"/>
    </location>
</feature>
<reference evidence="10 11" key="1">
    <citation type="journal article" date="2023" name="Sci. Data">
        <title>Genome assembly of the Korean intertidal mud-creeper Batillaria attramentaria.</title>
        <authorList>
            <person name="Patra A.K."/>
            <person name="Ho P.T."/>
            <person name="Jun S."/>
            <person name="Lee S.J."/>
            <person name="Kim Y."/>
            <person name="Won Y.J."/>
        </authorList>
    </citation>
    <scope>NUCLEOTIDE SEQUENCE [LARGE SCALE GENOMIC DNA]</scope>
    <source>
        <strain evidence="10">Wonlab-2016</strain>
    </source>
</reference>
<dbReference type="CDD" id="cd02659">
    <property type="entry name" value="peptidase_C19C"/>
    <property type="match status" value="1"/>
</dbReference>
<dbReference type="PROSITE" id="PS00973">
    <property type="entry name" value="USP_2"/>
    <property type="match status" value="1"/>
</dbReference>
<dbReference type="Gene3D" id="1.25.10.10">
    <property type="entry name" value="Leucine-rich Repeat Variant"/>
    <property type="match status" value="1"/>
</dbReference>
<feature type="region of interest" description="Disordered" evidence="8">
    <location>
        <begin position="1577"/>
        <end position="1600"/>
    </location>
</feature>
<dbReference type="PANTHER" id="PTHR24006">
    <property type="entry name" value="UBIQUITIN CARBOXYL-TERMINAL HYDROLASE"/>
    <property type="match status" value="1"/>
</dbReference>
<feature type="compositionally biased region" description="Basic and acidic residues" evidence="8">
    <location>
        <begin position="83"/>
        <end position="114"/>
    </location>
</feature>
<dbReference type="Pfam" id="PF12030">
    <property type="entry name" value="DUF3517"/>
    <property type="match status" value="1"/>
</dbReference>
<comment type="catalytic activity">
    <reaction evidence="1">
        <text>Thiol-dependent hydrolysis of ester, thioester, amide, peptide and isopeptide bonds formed by the C-terminal Gly of ubiquitin (a 76-residue protein attached to proteins as an intracellular targeting signal).</text>
        <dbReference type="EC" id="3.4.19.12"/>
    </reaction>
</comment>
<feature type="compositionally biased region" description="Basic and acidic residues" evidence="8">
    <location>
        <begin position="3570"/>
        <end position="3583"/>
    </location>
</feature>
<dbReference type="PROSITE" id="PS50235">
    <property type="entry name" value="USP_3"/>
    <property type="match status" value="1"/>
</dbReference>
<feature type="region of interest" description="Disordered" evidence="8">
    <location>
        <begin position="671"/>
        <end position="710"/>
    </location>
</feature>
<dbReference type="GO" id="GO:0004843">
    <property type="term" value="F:cysteine-type deubiquitinase activity"/>
    <property type="evidence" value="ECO:0007669"/>
    <property type="project" value="UniProtKB-EC"/>
</dbReference>
<feature type="region of interest" description="Disordered" evidence="8">
    <location>
        <begin position="452"/>
        <end position="491"/>
    </location>
</feature>
<feature type="compositionally biased region" description="Basic and acidic residues" evidence="8">
    <location>
        <begin position="584"/>
        <end position="600"/>
    </location>
</feature>
<dbReference type="SUPFAM" id="SSF54001">
    <property type="entry name" value="Cysteine proteinases"/>
    <property type="match status" value="1"/>
</dbReference>
<dbReference type="GO" id="GO:0006508">
    <property type="term" value="P:proteolysis"/>
    <property type="evidence" value="ECO:0007669"/>
    <property type="project" value="UniProtKB-KW"/>
</dbReference>
<dbReference type="InterPro" id="IPR028889">
    <property type="entry name" value="USP"/>
</dbReference>
<proteinExistence type="inferred from homology"/>
<evidence type="ECO:0000256" key="6">
    <source>
        <dbReference type="ARBA" id="ARBA00022801"/>
    </source>
</evidence>
<dbReference type="InterPro" id="IPR016024">
    <property type="entry name" value="ARM-type_fold"/>
</dbReference>
<name>A0ABD0K9B9_9CAEN</name>
<feature type="compositionally biased region" description="Basic residues" evidence="8">
    <location>
        <begin position="476"/>
        <end position="490"/>
    </location>
</feature>
<keyword evidence="5" id="KW-0833">Ubl conjugation pathway</keyword>
<feature type="compositionally biased region" description="Basic and acidic residues" evidence="8">
    <location>
        <begin position="3379"/>
        <end position="3396"/>
    </location>
</feature>